<reference evidence="15" key="1">
    <citation type="journal article" date="2019" name="Int. J. Syst. Evol. Microbiol.">
        <title>The Global Catalogue of Microorganisms (GCM) 10K type strain sequencing project: providing services to taxonomists for standard genome sequencing and annotation.</title>
        <authorList>
            <consortium name="The Broad Institute Genomics Platform"/>
            <consortium name="The Broad Institute Genome Sequencing Center for Infectious Disease"/>
            <person name="Wu L."/>
            <person name="Ma J."/>
        </authorList>
    </citation>
    <scope>NUCLEOTIDE SEQUENCE [LARGE SCALE GENOMIC DNA]</scope>
    <source>
        <strain evidence="15">CCM 8904</strain>
    </source>
</reference>
<comment type="cofactor">
    <cofactor evidence="1">
        <name>[4Fe-4S] cluster</name>
        <dbReference type="ChEBI" id="CHEBI:49883"/>
    </cofactor>
</comment>
<dbReference type="InterPro" id="IPR004383">
    <property type="entry name" value="rRNA_lsu_MTrfase_RlmN/Cfr"/>
</dbReference>
<evidence type="ECO:0000256" key="12">
    <source>
        <dbReference type="ARBA" id="ARBA00023014"/>
    </source>
</evidence>
<dbReference type="PANTHER" id="PTHR30544">
    <property type="entry name" value="23S RRNA METHYLTRANSFERASE"/>
    <property type="match status" value="1"/>
</dbReference>
<keyword evidence="6 14" id="KW-0489">Methyltransferase</keyword>
<evidence type="ECO:0000256" key="6">
    <source>
        <dbReference type="ARBA" id="ARBA00022603"/>
    </source>
</evidence>
<dbReference type="InterPro" id="IPR040072">
    <property type="entry name" value="Methyltransferase_A"/>
</dbReference>
<dbReference type="GO" id="GO:0032259">
    <property type="term" value="P:methylation"/>
    <property type="evidence" value="ECO:0007669"/>
    <property type="project" value="UniProtKB-KW"/>
</dbReference>
<dbReference type="Proteomes" id="UP001596289">
    <property type="component" value="Unassembled WGS sequence"/>
</dbReference>
<dbReference type="RefSeq" id="WP_125552237.1">
    <property type="nucleotide sequence ID" value="NZ_JBHSSL010000116.1"/>
</dbReference>
<dbReference type="PROSITE" id="PS51918">
    <property type="entry name" value="RADICAL_SAM"/>
    <property type="match status" value="1"/>
</dbReference>
<keyword evidence="11" id="KW-0408">Iron</keyword>
<dbReference type="EC" id="2.1.1.192" evidence="14"/>
<evidence type="ECO:0000256" key="3">
    <source>
        <dbReference type="ARBA" id="ARBA00022485"/>
    </source>
</evidence>
<evidence type="ECO:0000313" key="14">
    <source>
        <dbReference type="EMBL" id="MFC6171702.1"/>
    </source>
</evidence>
<evidence type="ECO:0000259" key="13">
    <source>
        <dbReference type="PROSITE" id="PS51918"/>
    </source>
</evidence>
<evidence type="ECO:0000256" key="10">
    <source>
        <dbReference type="ARBA" id="ARBA00022723"/>
    </source>
</evidence>
<keyword evidence="9" id="KW-0819">tRNA processing</keyword>
<keyword evidence="8" id="KW-0949">S-adenosyl-L-methionine</keyword>
<dbReference type="SUPFAM" id="SSF102114">
    <property type="entry name" value="Radical SAM enzymes"/>
    <property type="match status" value="1"/>
</dbReference>
<dbReference type="Pfam" id="PF04055">
    <property type="entry name" value="Radical_SAM"/>
    <property type="match status" value="1"/>
</dbReference>
<dbReference type="Pfam" id="PF21016">
    <property type="entry name" value="RlmN_N"/>
    <property type="match status" value="1"/>
</dbReference>
<dbReference type="NCBIfam" id="TIGR00048">
    <property type="entry name" value="rRNA_mod_RlmN"/>
    <property type="match status" value="1"/>
</dbReference>
<comment type="subcellular location">
    <subcellularLocation>
        <location evidence="2">Cytoplasm</location>
    </subcellularLocation>
</comment>
<dbReference type="PIRSF" id="PIRSF006004">
    <property type="entry name" value="CHP00048"/>
    <property type="match status" value="1"/>
</dbReference>
<dbReference type="InterPro" id="IPR013785">
    <property type="entry name" value="Aldolase_TIM"/>
</dbReference>
<dbReference type="PANTHER" id="PTHR30544:SF5">
    <property type="entry name" value="RADICAL SAM CORE DOMAIN-CONTAINING PROTEIN"/>
    <property type="match status" value="1"/>
</dbReference>
<evidence type="ECO:0000313" key="15">
    <source>
        <dbReference type="Proteomes" id="UP001596289"/>
    </source>
</evidence>
<feature type="domain" description="Radical SAM core" evidence="13">
    <location>
        <begin position="93"/>
        <end position="330"/>
    </location>
</feature>
<dbReference type="InterPro" id="IPR058240">
    <property type="entry name" value="rSAM_sf"/>
</dbReference>
<sequence>MVKTSIYGLNKRDLINWFIEHNDKKFRATQAWDWLYIKRVASFAEMTNLSKATIALLDENFDFSTLRTVSVQESQDGEVAKYLFQLADEFMIETVVQHHDYGLSVGVTTQTGYASDMANEQRNLTAGEIVAQVVQIQRQLDEQAKGERVSHIVVAGIGEPFDNFANVMKFLTIVNDQTGLEIGARHMTVSTNGVASKIRDFANRDMQVNLAISLQAPNDELRNKIVQMNHTWNLEQLFDAVHYYLVKTNRRITFEYTLLNGVNDHTEEALQLAGLFQDIQHLAYVNLIPYSPATEHDQYTRSPKKHVTAFADTLKKQGINVQIRREAGTNFDQPHTVEKK</sequence>
<keyword evidence="4" id="KW-0963">Cytoplasm</keyword>
<dbReference type="Gene3D" id="3.20.20.70">
    <property type="entry name" value="Aldolase class I"/>
    <property type="match status" value="1"/>
</dbReference>
<gene>
    <name evidence="14" type="primary">rlmN</name>
    <name evidence="14" type="ORF">ACFQGP_14165</name>
</gene>
<evidence type="ECO:0000256" key="1">
    <source>
        <dbReference type="ARBA" id="ARBA00001966"/>
    </source>
</evidence>
<dbReference type="EMBL" id="JBHSSL010000116">
    <property type="protein sequence ID" value="MFC6171702.1"/>
    <property type="molecule type" value="Genomic_DNA"/>
</dbReference>
<keyword evidence="10" id="KW-0479">Metal-binding</keyword>
<dbReference type="InterPro" id="IPR048641">
    <property type="entry name" value="RlmN_N"/>
</dbReference>
<protein>
    <submittedName>
        <fullName evidence="14">23S rRNA (Adenine(2503)-C(2))-methyltransferase RlmN</fullName>
        <ecNumber evidence="14">2.1.1.192</ecNumber>
    </submittedName>
</protein>
<evidence type="ECO:0000256" key="5">
    <source>
        <dbReference type="ARBA" id="ARBA00022552"/>
    </source>
</evidence>
<dbReference type="Gene3D" id="1.10.150.530">
    <property type="match status" value="1"/>
</dbReference>
<comment type="caution">
    <text evidence="14">The sequence shown here is derived from an EMBL/GenBank/DDBJ whole genome shotgun (WGS) entry which is preliminary data.</text>
</comment>
<keyword evidence="3" id="KW-0004">4Fe-4S</keyword>
<evidence type="ECO:0000256" key="4">
    <source>
        <dbReference type="ARBA" id="ARBA00022490"/>
    </source>
</evidence>
<dbReference type="GO" id="GO:0008168">
    <property type="term" value="F:methyltransferase activity"/>
    <property type="evidence" value="ECO:0007669"/>
    <property type="project" value="UniProtKB-KW"/>
</dbReference>
<dbReference type="InterPro" id="IPR027492">
    <property type="entry name" value="RNA_MTrfase_RlmN"/>
</dbReference>
<name>A0ABW1RG98_9LACO</name>
<evidence type="ECO:0000256" key="2">
    <source>
        <dbReference type="ARBA" id="ARBA00004496"/>
    </source>
</evidence>
<proteinExistence type="predicted"/>
<keyword evidence="15" id="KW-1185">Reference proteome</keyword>
<evidence type="ECO:0000256" key="7">
    <source>
        <dbReference type="ARBA" id="ARBA00022679"/>
    </source>
</evidence>
<accession>A0ABW1RG98</accession>
<organism evidence="14 15">
    <name type="scientific">Loigolactobacillus jiayinensis</name>
    <dbReference type="NCBI Taxonomy" id="2486016"/>
    <lineage>
        <taxon>Bacteria</taxon>
        <taxon>Bacillati</taxon>
        <taxon>Bacillota</taxon>
        <taxon>Bacilli</taxon>
        <taxon>Lactobacillales</taxon>
        <taxon>Lactobacillaceae</taxon>
        <taxon>Loigolactobacillus</taxon>
    </lineage>
</organism>
<evidence type="ECO:0000256" key="8">
    <source>
        <dbReference type="ARBA" id="ARBA00022691"/>
    </source>
</evidence>
<dbReference type="InterPro" id="IPR007197">
    <property type="entry name" value="rSAM"/>
</dbReference>
<keyword evidence="12" id="KW-0411">Iron-sulfur</keyword>
<keyword evidence="5" id="KW-0698">rRNA processing</keyword>
<evidence type="ECO:0000256" key="11">
    <source>
        <dbReference type="ARBA" id="ARBA00023004"/>
    </source>
</evidence>
<evidence type="ECO:0000256" key="9">
    <source>
        <dbReference type="ARBA" id="ARBA00022694"/>
    </source>
</evidence>
<keyword evidence="7 14" id="KW-0808">Transferase</keyword>